<feature type="domain" description="FAD dependent oxidoreductase" evidence="3">
    <location>
        <begin position="7"/>
        <end position="401"/>
    </location>
</feature>
<protein>
    <submittedName>
        <fullName evidence="4">D-amino-acid dehydrogenase</fullName>
    </submittedName>
</protein>
<evidence type="ECO:0000313" key="5">
    <source>
        <dbReference type="Proteomes" id="UP000037643"/>
    </source>
</evidence>
<dbReference type="Gene3D" id="3.50.50.60">
    <property type="entry name" value="FAD/NAD(P)-binding domain"/>
    <property type="match status" value="2"/>
</dbReference>
<dbReference type="GO" id="GO:0055130">
    <property type="term" value="P:D-alanine catabolic process"/>
    <property type="evidence" value="ECO:0007669"/>
    <property type="project" value="TreeGrafter"/>
</dbReference>
<sequence length="404" mass="43963">MTVPQSAIVVGAGVVGVSTAYALARRGVAVTLVERHEEPGMETSHANGAQLSYLYTDALASPALLTQMPKLALGLVPAFRMRRRLDPDYLRWIGAFLRNCTRERFRDNTLATLQLALESRVAMEELANAHPLDFGYRTAGKMHVYRSQRAWDAARTVAEMKAGPGVVQHALAPSEAFLMEPALERAAPGIRGVLHSPEEAVGDPHRFACAMRDLLVDRFGADTRFGRSVARLRLDDDRARAICEDGEELAADMIVDCSGSEGGRLLRPFDIRLPIMPMKGYSFTAPAAPASPSISITDVEAKIVFTRLGAQVRVAGLADLGNVDRAVDPRRMAALVDGARRSLPRGAAFDRASAFWTGLRPMTPDAQPRIARPHPRLAYNLGHGVLGWTLAMGSAERLARLVLR</sequence>
<dbReference type="STRING" id="543877.AM2010_467"/>
<dbReference type="Gene3D" id="3.30.9.10">
    <property type="entry name" value="D-Amino Acid Oxidase, subunit A, domain 2"/>
    <property type="match status" value="1"/>
</dbReference>
<name>A0A0G3X7I8_9SPHN</name>
<evidence type="ECO:0000313" key="4">
    <source>
        <dbReference type="EMBL" id="AKM06554.1"/>
    </source>
</evidence>
<dbReference type="SUPFAM" id="SSF54373">
    <property type="entry name" value="FAD-linked reductases, C-terminal domain"/>
    <property type="match status" value="1"/>
</dbReference>
<keyword evidence="5" id="KW-1185">Reference proteome</keyword>
<evidence type="ECO:0000256" key="2">
    <source>
        <dbReference type="ARBA" id="ARBA00023002"/>
    </source>
</evidence>
<dbReference type="AlphaFoldDB" id="A0A0G3X7I8"/>
<dbReference type="RefSeq" id="WP_047805704.1">
    <property type="nucleotide sequence ID" value="NZ_CP011805.1"/>
</dbReference>
<dbReference type="PANTHER" id="PTHR13847:SF280">
    <property type="entry name" value="D-AMINO ACID DEHYDROGENASE"/>
    <property type="match status" value="1"/>
</dbReference>
<dbReference type="InterPro" id="IPR036188">
    <property type="entry name" value="FAD/NAD-bd_sf"/>
</dbReference>
<dbReference type="InterPro" id="IPR006076">
    <property type="entry name" value="FAD-dep_OxRdtase"/>
</dbReference>
<dbReference type="OrthoDB" id="9805337at2"/>
<dbReference type="Pfam" id="PF01266">
    <property type="entry name" value="DAO"/>
    <property type="match status" value="1"/>
</dbReference>
<evidence type="ECO:0000259" key="3">
    <source>
        <dbReference type="Pfam" id="PF01266"/>
    </source>
</evidence>
<dbReference type="SUPFAM" id="SSF51905">
    <property type="entry name" value="FAD/NAD(P)-binding domain"/>
    <property type="match status" value="1"/>
</dbReference>
<dbReference type="PANTHER" id="PTHR13847">
    <property type="entry name" value="SARCOSINE DEHYDROGENASE-RELATED"/>
    <property type="match status" value="1"/>
</dbReference>
<dbReference type="EMBL" id="CP011805">
    <property type="protein sequence ID" value="AKM06554.1"/>
    <property type="molecule type" value="Genomic_DNA"/>
</dbReference>
<dbReference type="Proteomes" id="UP000037643">
    <property type="component" value="Chromosome"/>
</dbReference>
<organism evidence="4 5">
    <name type="scientific">Pelagerythrobacter marensis</name>
    <dbReference type="NCBI Taxonomy" id="543877"/>
    <lineage>
        <taxon>Bacteria</taxon>
        <taxon>Pseudomonadati</taxon>
        <taxon>Pseudomonadota</taxon>
        <taxon>Alphaproteobacteria</taxon>
        <taxon>Sphingomonadales</taxon>
        <taxon>Erythrobacteraceae</taxon>
        <taxon>Pelagerythrobacter</taxon>
    </lineage>
</organism>
<evidence type="ECO:0000256" key="1">
    <source>
        <dbReference type="ARBA" id="ARBA00009410"/>
    </source>
</evidence>
<comment type="similarity">
    <text evidence="1">Belongs to the DadA oxidoreductase family.</text>
</comment>
<dbReference type="GO" id="GO:0008718">
    <property type="term" value="F:D-amino-acid dehydrogenase activity"/>
    <property type="evidence" value="ECO:0007669"/>
    <property type="project" value="TreeGrafter"/>
</dbReference>
<accession>A0A0G3X7I8</accession>
<reference evidence="4 5" key="1">
    <citation type="submission" date="2015-06" db="EMBL/GenBank/DDBJ databases">
        <authorList>
            <person name="Kim K.M."/>
        </authorList>
    </citation>
    <scope>NUCLEOTIDE SEQUENCE [LARGE SCALE GENOMIC DNA]</scope>
    <source>
        <strain evidence="4 5">KCTC 22370</strain>
    </source>
</reference>
<gene>
    <name evidence="4" type="ORF">AM2010_467</name>
</gene>
<dbReference type="PATRIC" id="fig|543877.4.peg.471"/>
<keyword evidence="2" id="KW-0560">Oxidoreductase</keyword>
<dbReference type="KEGG" id="amx:AM2010_467"/>
<dbReference type="GO" id="GO:0005737">
    <property type="term" value="C:cytoplasm"/>
    <property type="evidence" value="ECO:0007669"/>
    <property type="project" value="TreeGrafter"/>
</dbReference>
<proteinExistence type="inferred from homology"/>
<dbReference type="GO" id="GO:0005886">
    <property type="term" value="C:plasma membrane"/>
    <property type="evidence" value="ECO:0007669"/>
    <property type="project" value="TreeGrafter"/>
</dbReference>